<evidence type="ECO:0000256" key="4">
    <source>
        <dbReference type="ARBA" id="ARBA00023136"/>
    </source>
</evidence>
<evidence type="ECO:0000256" key="5">
    <source>
        <dbReference type="SAM" id="Phobius"/>
    </source>
</evidence>
<dbReference type="GO" id="GO:0005886">
    <property type="term" value="C:plasma membrane"/>
    <property type="evidence" value="ECO:0007669"/>
    <property type="project" value="TreeGrafter"/>
</dbReference>
<dbReference type="Proteomes" id="UP000053660">
    <property type="component" value="Unassembled WGS sequence"/>
</dbReference>
<dbReference type="PROSITE" id="PS50929">
    <property type="entry name" value="ABC_TM1F"/>
    <property type="match status" value="1"/>
</dbReference>
<organism evidence="7 8">
    <name type="scientific">Oesophagostomum dentatum</name>
    <name type="common">Nodular worm</name>
    <dbReference type="NCBI Taxonomy" id="61180"/>
    <lineage>
        <taxon>Eukaryota</taxon>
        <taxon>Metazoa</taxon>
        <taxon>Ecdysozoa</taxon>
        <taxon>Nematoda</taxon>
        <taxon>Chromadorea</taxon>
        <taxon>Rhabditida</taxon>
        <taxon>Rhabditina</taxon>
        <taxon>Rhabditomorpha</taxon>
        <taxon>Strongyloidea</taxon>
        <taxon>Strongylidae</taxon>
        <taxon>Oesophagostomum</taxon>
    </lineage>
</organism>
<dbReference type="Pfam" id="PF00664">
    <property type="entry name" value="ABC_membrane"/>
    <property type="match status" value="1"/>
</dbReference>
<protein>
    <recommendedName>
        <fullName evidence="6">ABC transmembrane type-1 domain-containing protein</fullName>
    </recommendedName>
</protein>
<proteinExistence type="predicted"/>
<dbReference type="EMBL" id="KN570429">
    <property type="protein sequence ID" value="KHJ84044.1"/>
    <property type="molecule type" value="Genomic_DNA"/>
</dbReference>
<dbReference type="Gene3D" id="1.20.1560.10">
    <property type="entry name" value="ABC transporter type 1, transmembrane domain"/>
    <property type="match status" value="1"/>
</dbReference>
<keyword evidence="4 5" id="KW-0472">Membrane</keyword>
<dbReference type="SUPFAM" id="SSF90123">
    <property type="entry name" value="ABC transporter transmembrane region"/>
    <property type="match status" value="1"/>
</dbReference>
<evidence type="ECO:0000259" key="6">
    <source>
        <dbReference type="PROSITE" id="PS50929"/>
    </source>
</evidence>
<dbReference type="GO" id="GO:0140359">
    <property type="term" value="F:ABC-type transporter activity"/>
    <property type="evidence" value="ECO:0007669"/>
    <property type="project" value="InterPro"/>
</dbReference>
<keyword evidence="8" id="KW-1185">Reference proteome</keyword>
<dbReference type="OrthoDB" id="6500128at2759"/>
<accession>A0A0B1SGJ8</accession>
<comment type="subcellular location">
    <subcellularLocation>
        <location evidence="1">Membrane</location>
        <topology evidence="1">Multi-pass membrane protein</topology>
    </subcellularLocation>
</comment>
<keyword evidence="3 5" id="KW-1133">Transmembrane helix</keyword>
<feature type="transmembrane region" description="Helical" evidence="5">
    <location>
        <begin position="76"/>
        <end position="105"/>
    </location>
</feature>
<feature type="domain" description="ABC transmembrane type-1" evidence="6">
    <location>
        <begin position="1"/>
        <end position="118"/>
    </location>
</feature>
<dbReference type="PANTHER" id="PTHR24222:SF76">
    <property type="entry name" value="MYCOBACTIN IMPORT ATP-BINDING_PERMEASE PROTEIN IRTB"/>
    <property type="match status" value="1"/>
</dbReference>
<keyword evidence="2 5" id="KW-0812">Transmembrane</keyword>
<dbReference type="PANTHER" id="PTHR24222">
    <property type="entry name" value="ABC TRANSPORTER B FAMILY"/>
    <property type="match status" value="1"/>
</dbReference>
<evidence type="ECO:0000313" key="7">
    <source>
        <dbReference type="EMBL" id="KHJ84044.1"/>
    </source>
</evidence>
<evidence type="ECO:0000313" key="8">
    <source>
        <dbReference type="Proteomes" id="UP000053660"/>
    </source>
</evidence>
<evidence type="ECO:0000256" key="2">
    <source>
        <dbReference type="ARBA" id="ARBA00022692"/>
    </source>
</evidence>
<dbReference type="GO" id="GO:0005524">
    <property type="term" value="F:ATP binding"/>
    <property type="evidence" value="ECO:0007669"/>
    <property type="project" value="InterPro"/>
</dbReference>
<dbReference type="AlphaFoldDB" id="A0A0B1SGJ8"/>
<evidence type="ECO:0000256" key="1">
    <source>
        <dbReference type="ARBA" id="ARBA00004141"/>
    </source>
</evidence>
<dbReference type="InterPro" id="IPR011527">
    <property type="entry name" value="ABC1_TM_dom"/>
</dbReference>
<dbReference type="InterPro" id="IPR036640">
    <property type="entry name" value="ABC1_TM_sf"/>
</dbReference>
<dbReference type="InterPro" id="IPR039421">
    <property type="entry name" value="Type_1_exporter"/>
</dbReference>
<gene>
    <name evidence="7" type="ORF">OESDEN_16246</name>
</gene>
<evidence type="ECO:0000256" key="3">
    <source>
        <dbReference type="ARBA" id="ARBA00022989"/>
    </source>
</evidence>
<name>A0A0B1SGJ8_OESDE</name>
<sequence>MLAVTPLQALCGFGIAKSMSTFTMQETIKYSKAGKIVEQAISSIRTVCALNGLPIEIDRYKIALLEARRAGILKNLFVGISFCMMGFVNFSSFALAFYVGITWAVDGQLELQDLMTVS</sequence>
<reference evidence="7 8" key="1">
    <citation type="submission" date="2014-03" db="EMBL/GenBank/DDBJ databases">
        <title>Draft genome of the hookworm Oesophagostomum dentatum.</title>
        <authorList>
            <person name="Mitreva M."/>
        </authorList>
    </citation>
    <scope>NUCLEOTIDE SEQUENCE [LARGE SCALE GENOMIC DNA]</scope>
    <source>
        <strain evidence="7 8">OD-Hann</strain>
    </source>
</reference>